<dbReference type="AlphaFoldDB" id="A0A834IGN3"/>
<gene>
    <name evidence="2" type="ORF">GWI33_008504</name>
</gene>
<comment type="caution">
    <text evidence="2">The sequence shown here is derived from an EMBL/GenBank/DDBJ whole genome shotgun (WGS) entry which is preliminary data.</text>
</comment>
<protein>
    <submittedName>
        <fullName evidence="2">Uncharacterized protein</fullName>
    </submittedName>
</protein>
<proteinExistence type="predicted"/>
<sequence>MSTKDSERGGVPPVRDYLILVRRSAPYKYEFRGRGDRCGGGDEFQLFRSSNLFGFTDRIKLPIKLQNSRKIPSFQTMIVENCNVNIAYLRRLKLIILNENLQRLRSYKGQRLANSEPFKKSISYYTTWTSWLLNGALPGSSSYSIAGLNYADDHKLTPPVYFHFFVPTLFDPLLVSFYLFLCTASE</sequence>
<name>A0A834IGN3_RHYFE</name>
<evidence type="ECO:0000256" key="1">
    <source>
        <dbReference type="SAM" id="Phobius"/>
    </source>
</evidence>
<evidence type="ECO:0000313" key="2">
    <source>
        <dbReference type="EMBL" id="KAF7278373.1"/>
    </source>
</evidence>
<evidence type="ECO:0000313" key="3">
    <source>
        <dbReference type="Proteomes" id="UP000625711"/>
    </source>
</evidence>
<dbReference type="EMBL" id="JAACXV010000402">
    <property type="protein sequence ID" value="KAF7278373.1"/>
    <property type="molecule type" value="Genomic_DNA"/>
</dbReference>
<keyword evidence="1" id="KW-0472">Membrane</keyword>
<organism evidence="2 3">
    <name type="scientific">Rhynchophorus ferrugineus</name>
    <name type="common">Red palm weevil</name>
    <name type="synonym">Curculio ferrugineus</name>
    <dbReference type="NCBI Taxonomy" id="354439"/>
    <lineage>
        <taxon>Eukaryota</taxon>
        <taxon>Metazoa</taxon>
        <taxon>Ecdysozoa</taxon>
        <taxon>Arthropoda</taxon>
        <taxon>Hexapoda</taxon>
        <taxon>Insecta</taxon>
        <taxon>Pterygota</taxon>
        <taxon>Neoptera</taxon>
        <taxon>Endopterygota</taxon>
        <taxon>Coleoptera</taxon>
        <taxon>Polyphaga</taxon>
        <taxon>Cucujiformia</taxon>
        <taxon>Curculionidae</taxon>
        <taxon>Dryophthorinae</taxon>
        <taxon>Rhynchophorus</taxon>
    </lineage>
</organism>
<feature type="transmembrane region" description="Helical" evidence="1">
    <location>
        <begin position="160"/>
        <end position="181"/>
    </location>
</feature>
<reference evidence="2" key="1">
    <citation type="submission" date="2020-08" db="EMBL/GenBank/DDBJ databases">
        <title>Genome sequencing and assembly of the red palm weevil Rhynchophorus ferrugineus.</title>
        <authorList>
            <person name="Dias G.B."/>
            <person name="Bergman C.M."/>
            <person name="Manee M."/>
        </authorList>
    </citation>
    <scope>NUCLEOTIDE SEQUENCE</scope>
    <source>
        <strain evidence="2">AA-2017</strain>
        <tissue evidence="2">Whole larva</tissue>
    </source>
</reference>
<dbReference type="Proteomes" id="UP000625711">
    <property type="component" value="Unassembled WGS sequence"/>
</dbReference>
<keyword evidence="1" id="KW-0812">Transmembrane</keyword>
<keyword evidence="1" id="KW-1133">Transmembrane helix</keyword>
<keyword evidence="3" id="KW-1185">Reference proteome</keyword>
<accession>A0A834IGN3</accession>